<feature type="transmembrane region" description="Helical" evidence="2">
    <location>
        <begin position="155"/>
        <end position="181"/>
    </location>
</feature>
<gene>
    <name evidence="3" type="ORF">FHU39_000769</name>
</gene>
<feature type="transmembrane region" description="Helical" evidence="2">
    <location>
        <begin position="193"/>
        <end position="219"/>
    </location>
</feature>
<accession>A0A839N6F5</accession>
<evidence type="ECO:0000313" key="4">
    <source>
        <dbReference type="Proteomes" id="UP000559182"/>
    </source>
</evidence>
<evidence type="ECO:0000256" key="1">
    <source>
        <dbReference type="SAM" id="MobiDB-lite"/>
    </source>
</evidence>
<evidence type="ECO:0000256" key="2">
    <source>
        <dbReference type="SAM" id="Phobius"/>
    </source>
</evidence>
<dbReference type="RefSeq" id="WP_183319124.1">
    <property type="nucleotide sequence ID" value="NZ_JACHVQ010000001.1"/>
</dbReference>
<organism evidence="3 4">
    <name type="scientific">Flexivirga oryzae</name>
    <dbReference type="NCBI Taxonomy" id="1794944"/>
    <lineage>
        <taxon>Bacteria</taxon>
        <taxon>Bacillati</taxon>
        <taxon>Actinomycetota</taxon>
        <taxon>Actinomycetes</taxon>
        <taxon>Micrococcales</taxon>
        <taxon>Dermacoccaceae</taxon>
        <taxon>Flexivirga</taxon>
    </lineage>
</organism>
<keyword evidence="2" id="KW-1133">Transmembrane helix</keyword>
<protein>
    <recommendedName>
        <fullName evidence="5">DUF4386 family protein</fullName>
    </recommendedName>
</protein>
<feature type="transmembrane region" description="Helical" evidence="2">
    <location>
        <begin position="31"/>
        <end position="55"/>
    </location>
</feature>
<proteinExistence type="predicted"/>
<feature type="region of interest" description="Disordered" evidence="1">
    <location>
        <begin position="1"/>
        <end position="25"/>
    </location>
</feature>
<feature type="compositionally biased region" description="Polar residues" evidence="1">
    <location>
        <begin position="1"/>
        <end position="17"/>
    </location>
</feature>
<feature type="transmembrane region" description="Helical" evidence="2">
    <location>
        <begin position="105"/>
        <end position="129"/>
    </location>
</feature>
<dbReference type="AlphaFoldDB" id="A0A839N6F5"/>
<dbReference type="EMBL" id="JACHVQ010000001">
    <property type="protein sequence ID" value="MBB2890785.1"/>
    <property type="molecule type" value="Genomic_DNA"/>
</dbReference>
<evidence type="ECO:0000313" key="3">
    <source>
        <dbReference type="EMBL" id="MBB2890785.1"/>
    </source>
</evidence>
<name>A0A839N6F5_9MICO</name>
<reference evidence="3 4" key="1">
    <citation type="submission" date="2020-08" db="EMBL/GenBank/DDBJ databases">
        <title>Sequencing the genomes of 1000 actinobacteria strains.</title>
        <authorList>
            <person name="Klenk H.-P."/>
        </authorList>
    </citation>
    <scope>NUCLEOTIDE SEQUENCE [LARGE SCALE GENOMIC DNA]</scope>
    <source>
        <strain evidence="3 4">DSM 105369</strain>
    </source>
</reference>
<sequence length="233" mass="23860">MTHSTRQPALPTASGQPATDPLTPPGFPGRVPTGVCMVVAPPLLALLCMLGTGIYHFRGHDFLAAMATHATRTEVFLNLVPMGVFALMLAVLGLAAMAARRSPRLAALGGIAALLGLCGPIFFIAIEFAGYQLSSSDRLADGAYMYDQANMVPRISLNVSGPAIILGFIALAVAAHGAGLFGKPQAICFALTALLPVGFIAAVLPVSAVGFAACAVALVPLGRSLLRRTPGDG</sequence>
<evidence type="ECO:0008006" key="5">
    <source>
        <dbReference type="Google" id="ProtNLM"/>
    </source>
</evidence>
<dbReference type="Proteomes" id="UP000559182">
    <property type="component" value="Unassembled WGS sequence"/>
</dbReference>
<comment type="caution">
    <text evidence="3">The sequence shown here is derived from an EMBL/GenBank/DDBJ whole genome shotgun (WGS) entry which is preliminary data.</text>
</comment>
<feature type="transmembrane region" description="Helical" evidence="2">
    <location>
        <begin position="75"/>
        <end position="99"/>
    </location>
</feature>
<keyword evidence="2" id="KW-0812">Transmembrane</keyword>
<keyword evidence="4" id="KW-1185">Reference proteome</keyword>
<keyword evidence="2" id="KW-0472">Membrane</keyword>